<evidence type="ECO:0000313" key="2">
    <source>
        <dbReference type="EMBL" id="KRH75158.1"/>
    </source>
</evidence>
<reference evidence="3" key="2">
    <citation type="submission" date="2018-02" db="UniProtKB">
        <authorList>
            <consortium name="EnsemblPlants"/>
        </authorList>
    </citation>
    <scope>IDENTIFICATION</scope>
    <source>
        <strain evidence="3">Williams 82</strain>
    </source>
</reference>
<gene>
    <name evidence="2" type="ORF">GLYMA_01G066200</name>
</gene>
<protein>
    <submittedName>
        <fullName evidence="2 3">Uncharacterized protein</fullName>
    </submittedName>
</protein>
<name>A0A0R0L7N2_SOYBN</name>
<evidence type="ECO:0000256" key="1">
    <source>
        <dbReference type="SAM" id="MobiDB-lite"/>
    </source>
</evidence>
<reference evidence="2" key="3">
    <citation type="submission" date="2018-07" db="EMBL/GenBank/DDBJ databases">
        <title>WGS assembly of Glycine max.</title>
        <authorList>
            <person name="Schmutz J."/>
            <person name="Cannon S."/>
            <person name="Schlueter J."/>
            <person name="Ma J."/>
            <person name="Mitros T."/>
            <person name="Nelson W."/>
            <person name="Hyten D."/>
            <person name="Song Q."/>
            <person name="Thelen J."/>
            <person name="Cheng J."/>
            <person name="Xu D."/>
            <person name="Hellsten U."/>
            <person name="May G."/>
            <person name="Yu Y."/>
            <person name="Sakurai T."/>
            <person name="Umezawa T."/>
            <person name="Bhattacharyya M."/>
            <person name="Sandhu D."/>
            <person name="Valliyodan B."/>
            <person name="Lindquist E."/>
            <person name="Peto M."/>
            <person name="Grant D."/>
            <person name="Shu S."/>
            <person name="Goodstein D."/>
            <person name="Barry K."/>
            <person name="Futrell-Griggs M."/>
            <person name="Abernathy B."/>
            <person name="Du J."/>
            <person name="Tian Z."/>
            <person name="Zhu L."/>
            <person name="Gill N."/>
            <person name="Joshi T."/>
            <person name="Libault M."/>
            <person name="Sethuraman A."/>
            <person name="Zhang X."/>
            <person name="Shinozaki K."/>
            <person name="Nguyen H."/>
            <person name="Wing R."/>
            <person name="Cregan P."/>
            <person name="Specht J."/>
            <person name="Grimwood J."/>
            <person name="Rokhsar D."/>
            <person name="Stacey G."/>
            <person name="Shoemaker R."/>
            <person name="Jackson S."/>
        </authorList>
    </citation>
    <scope>NUCLEOTIDE SEQUENCE</scope>
    <source>
        <tissue evidence="2">Callus</tissue>
    </source>
</reference>
<dbReference type="InParanoid" id="A0A0R0L7N2"/>
<dbReference type="EMBL" id="CM000834">
    <property type="protein sequence ID" value="KRH75158.1"/>
    <property type="molecule type" value="Genomic_DNA"/>
</dbReference>
<dbReference type="Gramene" id="KRH75158">
    <property type="protein sequence ID" value="KRH75158"/>
    <property type="gene ID" value="GLYMA_01G066200"/>
</dbReference>
<dbReference type="OMA" id="DKREMDW"/>
<evidence type="ECO:0000313" key="3">
    <source>
        <dbReference type="EnsemblPlants" id="KRH75158"/>
    </source>
</evidence>
<dbReference type="AlphaFoldDB" id="A0A0R0L7N2"/>
<reference evidence="2 3" key="1">
    <citation type="journal article" date="2010" name="Nature">
        <title>Genome sequence of the palaeopolyploid soybean.</title>
        <authorList>
            <person name="Schmutz J."/>
            <person name="Cannon S.B."/>
            <person name="Schlueter J."/>
            <person name="Ma J."/>
            <person name="Mitros T."/>
            <person name="Nelson W."/>
            <person name="Hyten D.L."/>
            <person name="Song Q."/>
            <person name="Thelen J.J."/>
            <person name="Cheng J."/>
            <person name="Xu D."/>
            <person name="Hellsten U."/>
            <person name="May G.D."/>
            <person name="Yu Y."/>
            <person name="Sakurai T."/>
            <person name="Umezawa T."/>
            <person name="Bhattacharyya M.K."/>
            <person name="Sandhu D."/>
            <person name="Valliyodan B."/>
            <person name="Lindquist E."/>
            <person name="Peto M."/>
            <person name="Grant D."/>
            <person name="Shu S."/>
            <person name="Goodstein D."/>
            <person name="Barry K."/>
            <person name="Futrell-Griggs M."/>
            <person name="Abernathy B."/>
            <person name="Du J."/>
            <person name="Tian Z."/>
            <person name="Zhu L."/>
            <person name="Gill N."/>
            <person name="Joshi T."/>
            <person name="Libault M."/>
            <person name="Sethuraman A."/>
            <person name="Zhang X.-C."/>
            <person name="Shinozaki K."/>
            <person name="Nguyen H.T."/>
            <person name="Wing R.A."/>
            <person name="Cregan P."/>
            <person name="Specht J."/>
            <person name="Grimwood J."/>
            <person name="Rokhsar D."/>
            <person name="Stacey G."/>
            <person name="Shoemaker R.C."/>
            <person name="Jackson S.A."/>
        </authorList>
    </citation>
    <scope>NUCLEOTIDE SEQUENCE [LARGE SCALE GENOMIC DNA]</scope>
    <source>
        <strain evidence="3">cv. Williams 82</strain>
        <tissue evidence="2">Callus</tissue>
    </source>
</reference>
<organism evidence="2">
    <name type="scientific">Glycine max</name>
    <name type="common">Soybean</name>
    <name type="synonym">Glycine hispida</name>
    <dbReference type="NCBI Taxonomy" id="3847"/>
    <lineage>
        <taxon>Eukaryota</taxon>
        <taxon>Viridiplantae</taxon>
        <taxon>Streptophyta</taxon>
        <taxon>Embryophyta</taxon>
        <taxon>Tracheophyta</taxon>
        <taxon>Spermatophyta</taxon>
        <taxon>Magnoliopsida</taxon>
        <taxon>eudicotyledons</taxon>
        <taxon>Gunneridae</taxon>
        <taxon>Pentapetalae</taxon>
        <taxon>rosids</taxon>
        <taxon>fabids</taxon>
        <taxon>Fabales</taxon>
        <taxon>Fabaceae</taxon>
        <taxon>Papilionoideae</taxon>
        <taxon>50 kb inversion clade</taxon>
        <taxon>NPAAA clade</taxon>
        <taxon>indigoferoid/millettioid clade</taxon>
        <taxon>Phaseoleae</taxon>
        <taxon>Glycine</taxon>
        <taxon>Glycine subgen. Soja</taxon>
    </lineage>
</organism>
<dbReference type="Proteomes" id="UP000008827">
    <property type="component" value="Chromosome 1"/>
</dbReference>
<accession>A0A0R0L7N2</accession>
<dbReference type="EnsemblPlants" id="KRH75158">
    <property type="protein sequence ID" value="KRH75158"/>
    <property type="gene ID" value="GLYMA_01G066200"/>
</dbReference>
<keyword evidence="4" id="KW-1185">Reference proteome</keyword>
<feature type="region of interest" description="Disordered" evidence="1">
    <location>
        <begin position="1"/>
        <end position="42"/>
    </location>
</feature>
<sequence length="62" mass="6744">MKVYSRAVKTGGPARFGPTHSGFGLHRAGLKSPDEKRARKSMAQARPYFLRALSGRAKKPGC</sequence>
<proteinExistence type="predicted"/>
<evidence type="ECO:0000313" key="4">
    <source>
        <dbReference type="Proteomes" id="UP000008827"/>
    </source>
</evidence>